<reference evidence="8" key="1">
    <citation type="journal article" date="2020" name="Stud. Mycol.">
        <title>101 Dothideomycetes genomes: a test case for predicting lifestyles and emergence of pathogens.</title>
        <authorList>
            <person name="Haridas S."/>
            <person name="Albert R."/>
            <person name="Binder M."/>
            <person name="Bloem J."/>
            <person name="Labutti K."/>
            <person name="Salamov A."/>
            <person name="Andreopoulos B."/>
            <person name="Baker S."/>
            <person name="Barry K."/>
            <person name="Bills G."/>
            <person name="Bluhm B."/>
            <person name="Cannon C."/>
            <person name="Castanera R."/>
            <person name="Culley D."/>
            <person name="Daum C."/>
            <person name="Ezra D."/>
            <person name="Gonzalez J."/>
            <person name="Henrissat B."/>
            <person name="Kuo A."/>
            <person name="Liang C."/>
            <person name="Lipzen A."/>
            <person name="Lutzoni F."/>
            <person name="Magnuson J."/>
            <person name="Mondo S."/>
            <person name="Nolan M."/>
            <person name="Ohm R."/>
            <person name="Pangilinan J."/>
            <person name="Park H.-J."/>
            <person name="Ramirez L."/>
            <person name="Alfaro M."/>
            <person name="Sun H."/>
            <person name="Tritt A."/>
            <person name="Yoshinaga Y."/>
            <person name="Zwiers L.-H."/>
            <person name="Turgeon B."/>
            <person name="Goodwin S."/>
            <person name="Spatafora J."/>
            <person name="Crous P."/>
            <person name="Grigoriev I."/>
        </authorList>
    </citation>
    <scope>NUCLEOTIDE SEQUENCE</scope>
    <source>
        <strain evidence="8">CBS 113818</strain>
    </source>
</reference>
<sequence length="496" mass="54430">MSTPNSQPSSRSSHSLVATEKPLHWNDPSNVLNPFNWAQSKKWRVTILACFMTFVVQLNGTMMTSAAEQINSSFDMSDEHFPHSYWPVFSWNLGGAAAPLLGLPLMENFGVRRSYMAIHLVLIIFIIPQAVATNFATLIVTRIITGSCSGILVNITSGVVSDVWNAGRAKSFGTSLYICSLLAGLNMGPVFGSLTVHYTTWRWIFLAQIICYSALLPVIFMLLPEVRPDVIAKQANRAGAGNEVVRFNFGESSAESKTLRDIFKETLIRPTRMLCTEAVVLSFGLWSAFCIGIAFMFTQSIVQVYGELYGWSFFGTGLVQSAIVIGELIGLITSLYQDRLYFLSSKRNTKNPGQPVPEARLYLSVPASFVGLMGGLLFFAWTSYSTIPWIIPSVALAFVGFGMFCSTAAVTTYVVDAYAKYAASAVAGIAFLENFMAALLPLATQSMYRTLGFNWASSLLGFIALALSFIPLVLLKYGKSIRARSPFMSEAAYEKS</sequence>
<feature type="transmembrane region" description="Helical" evidence="6">
    <location>
        <begin position="203"/>
        <end position="223"/>
    </location>
</feature>
<feature type="transmembrane region" description="Helical" evidence="6">
    <location>
        <begin position="84"/>
        <end position="103"/>
    </location>
</feature>
<evidence type="ECO:0000256" key="4">
    <source>
        <dbReference type="ARBA" id="ARBA00022989"/>
    </source>
</evidence>
<keyword evidence="5 6" id="KW-0472">Membrane</keyword>
<dbReference type="InterPro" id="IPR036259">
    <property type="entry name" value="MFS_trans_sf"/>
</dbReference>
<dbReference type="PANTHER" id="PTHR23502:SF52">
    <property type="entry name" value="MULTIDRUG TRANSPORTER, PUTATIVE (AFU_ORTHOLOGUE AFUA_2G17730)-RELATED"/>
    <property type="match status" value="1"/>
</dbReference>
<feature type="transmembrane region" description="Helical" evidence="6">
    <location>
        <begin position="143"/>
        <end position="164"/>
    </location>
</feature>
<dbReference type="Proteomes" id="UP000799424">
    <property type="component" value="Unassembled WGS sequence"/>
</dbReference>
<accession>A0A6A7A617</accession>
<feature type="transmembrane region" description="Helical" evidence="6">
    <location>
        <begin position="278"/>
        <end position="298"/>
    </location>
</feature>
<dbReference type="OrthoDB" id="5403280at2759"/>
<dbReference type="GO" id="GO:0022857">
    <property type="term" value="F:transmembrane transporter activity"/>
    <property type="evidence" value="ECO:0007669"/>
    <property type="project" value="InterPro"/>
</dbReference>
<feature type="transmembrane region" description="Helical" evidence="6">
    <location>
        <begin position="45"/>
        <end position="64"/>
    </location>
</feature>
<dbReference type="Gene3D" id="1.20.1250.20">
    <property type="entry name" value="MFS general substrate transporter like domains"/>
    <property type="match status" value="1"/>
</dbReference>
<keyword evidence="4 6" id="KW-1133">Transmembrane helix</keyword>
<feature type="transmembrane region" description="Helical" evidence="6">
    <location>
        <begin position="359"/>
        <end position="381"/>
    </location>
</feature>
<evidence type="ECO:0000313" key="8">
    <source>
        <dbReference type="EMBL" id="KAF2828035.1"/>
    </source>
</evidence>
<feature type="transmembrane region" description="Helical" evidence="6">
    <location>
        <begin position="421"/>
        <end position="443"/>
    </location>
</feature>
<evidence type="ECO:0000256" key="1">
    <source>
        <dbReference type="ARBA" id="ARBA00004141"/>
    </source>
</evidence>
<feature type="transmembrane region" description="Helical" evidence="6">
    <location>
        <begin position="115"/>
        <end position="137"/>
    </location>
</feature>
<feature type="transmembrane region" description="Helical" evidence="6">
    <location>
        <begin position="455"/>
        <end position="475"/>
    </location>
</feature>
<dbReference type="InterPro" id="IPR011701">
    <property type="entry name" value="MFS"/>
</dbReference>
<evidence type="ECO:0000256" key="2">
    <source>
        <dbReference type="ARBA" id="ARBA00008335"/>
    </source>
</evidence>
<keyword evidence="9" id="KW-1185">Reference proteome</keyword>
<evidence type="ECO:0000256" key="3">
    <source>
        <dbReference type="ARBA" id="ARBA00022692"/>
    </source>
</evidence>
<dbReference type="AlphaFoldDB" id="A0A6A7A617"/>
<keyword evidence="3 6" id="KW-0812">Transmembrane</keyword>
<dbReference type="PANTHER" id="PTHR23502">
    <property type="entry name" value="MAJOR FACILITATOR SUPERFAMILY"/>
    <property type="match status" value="1"/>
</dbReference>
<feature type="transmembrane region" description="Helical" evidence="6">
    <location>
        <begin position="176"/>
        <end position="197"/>
    </location>
</feature>
<dbReference type="PROSITE" id="PS50850">
    <property type="entry name" value="MFS"/>
    <property type="match status" value="1"/>
</dbReference>
<gene>
    <name evidence="8" type="ORF">CC86DRAFT_289673</name>
</gene>
<organism evidence="8 9">
    <name type="scientific">Ophiobolus disseminans</name>
    <dbReference type="NCBI Taxonomy" id="1469910"/>
    <lineage>
        <taxon>Eukaryota</taxon>
        <taxon>Fungi</taxon>
        <taxon>Dikarya</taxon>
        <taxon>Ascomycota</taxon>
        <taxon>Pezizomycotina</taxon>
        <taxon>Dothideomycetes</taxon>
        <taxon>Pleosporomycetidae</taxon>
        <taxon>Pleosporales</taxon>
        <taxon>Pleosporineae</taxon>
        <taxon>Phaeosphaeriaceae</taxon>
        <taxon>Ophiobolus</taxon>
    </lineage>
</organism>
<comment type="subcellular location">
    <subcellularLocation>
        <location evidence="1">Membrane</location>
        <topology evidence="1">Multi-pass membrane protein</topology>
    </subcellularLocation>
</comment>
<feature type="transmembrane region" description="Helical" evidence="6">
    <location>
        <begin position="387"/>
        <end position="414"/>
    </location>
</feature>
<dbReference type="GO" id="GO:0005886">
    <property type="term" value="C:plasma membrane"/>
    <property type="evidence" value="ECO:0007669"/>
    <property type="project" value="TreeGrafter"/>
</dbReference>
<comment type="similarity">
    <text evidence="2">Belongs to the major facilitator superfamily.</text>
</comment>
<protein>
    <submittedName>
        <fullName evidence="8">Multidrug transporter</fullName>
    </submittedName>
</protein>
<dbReference type="SUPFAM" id="SSF103473">
    <property type="entry name" value="MFS general substrate transporter"/>
    <property type="match status" value="1"/>
</dbReference>
<dbReference type="Pfam" id="PF07690">
    <property type="entry name" value="MFS_1"/>
    <property type="match status" value="1"/>
</dbReference>
<dbReference type="InterPro" id="IPR020846">
    <property type="entry name" value="MFS_dom"/>
</dbReference>
<proteinExistence type="inferred from homology"/>
<evidence type="ECO:0000259" key="7">
    <source>
        <dbReference type="PROSITE" id="PS50850"/>
    </source>
</evidence>
<name>A0A6A7A617_9PLEO</name>
<feature type="transmembrane region" description="Helical" evidence="6">
    <location>
        <begin position="318"/>
        <end position="338"/>
    </location>
</feature>
<evidence type="ECO:0000256" key="5">
    <source>
        <dbReference type="ARBA" id="ARBA00023136"/>
    </source>
</evidence>
<dbReference type="EMBL" id="MU006223">
    <property type="protein sequence ID" value="KAF2828035.1"/>
    <property type="molecule type" value="Genomic_DNA"/>
</dbReference>
<dbReference type="FunFam" id="1.20.1250.20:FF:000082">
    <property type="entry name" value="MFS multidrug transporter, putative"/>
    <property type="match status" value="1"/>
</dbReference>
<feature type="domain" description="Major facilitator superfamily (MFS) profile" evidence="7">
    <location>
        <begin position="45"/>
        <end position="479"/>
    </location>
</feature>
<evidence type="ECO:0000256" key="6">
    <source>
        <dbReference type="SAM" id="Phobius"/>
    </source>
</evidence>
<evidence type="ECO:0000313" key="9">
    <source>
        <dbReference type="Proteomes" id="UP000799424"/>
    </source>
</evidence>